<protein>
    <submittedName>
        <fullName evidence="1">Acetyltransferase</fullName>
    </submittedName>
</protein>
<dbReference type="GO" id="GO:0016740">
    <property type="term" value="F:transferase activity"/>
    <property type="evidence" value="ECO:0007669"/>
    <property type="project" value="UniProtKB-KW"/>
</dbReference>
<dbReference type="Proteomes" id="UP000323225">
    <property type="component" value="Unassembled WGS sequence"/>
</dbReference>
<dbReference type="EMBL" id="VUAA01000122">
    <property type="protein sequence ID" value="KAA1252324.1"/>
    <property type="molecule type" value="Genomic_DNA"/>
</dbReference>
<gene>
    <name evidence="1" type="ORF">F0M16_23680</name>
</gene>
<proteinExistence type="predicted"/>
<sequence>RRALKVKRGFSGINFNFCLC</sequence>
<evidence type="ECO:0000313" key="2">
    <source>
        <dbReference type="Proteomes" id="UP000323225"/>
    </source>
</evidence>
<reference evidence="1 2" key="1">
    <citation type="submission" date="2019-09" db="EMBL/GenBank/DDBJ databases">
        <authorList>
            <person name="Kritzky A."/>
            <person name="Schelkanova E.Y."/>
            <person name="Alkhova Z.V."/>
            <person name="Smirnova N.I."/>
        </authorList>
    </citation>
    <scope>NUCLEOTIDE SEQUENCE [LARGE SCALE GENOMIC DNA]</scope>
    <source>
        <strain evidence="1 2">M1526</strain>
    </source>
</reference>
<name>A0A5Q6PBT4_VIBCL</name>
<keyword evidence="1" id="KW-0808">Transferase</keyword>
<feature type="non-terminal residue" evidence="1">
    <location>
        <position position="1"/>
    </location>
</feature>
<evidence type="ECO:0000313" key="1">
    <source>
        <dbReference type="EMBL" id="KAA1252324.1"/>
    </source>
</evidence>
<organism evidence="1 2">
    <name type="scientific">Vibrio cholerae</name>
    <dbReference type="NCBI Taxonomy" id="666"/>
    <lineage>
        <taxon>Bacteria</taxon>
        <taxon>Pseudomonadati</taxon>
        <taxon>Pseudomonadota</taxon>
        <taxon>Gammaproteobacteria</taxon>
        <taxon>Vibrionales</taxon>
        <taxon>Vibrionaceae</taxon>
        <taxon>Vibrio</taxon>
    </lineage>
</organism>
<accession>A0A5Q6PBT4</accession>
<comment type="caution">
    <text evidence="1">The sequence shown here is derived from an EMBL/GenBank/DDBJ whole genome shotgun (WGS) entry which is preliminary data.</text>
</comment>
<dbReference type="AlphaFoldDB" id="A0A5Q6PBT4"/>